<dbReference type="GeneID" id="27370440"/>
<organism evidence="1 2">
    <name type="scientific">Rhodotorula toruloides (strain NP11)</name>
    <name type="common">Yeast</name>
    <name type="synonym">Rhodosporidium toruloides</name>
    <dbReference type="NCBI Taxonomy" id="1130832"/>
    <lineage>
        <taxon>Eukaryota</taxon>
        <taxon>Fungi</taxon>
        <taxon>Dikarya</taxon>
        <taxon>Basidiomycota</taxon>
        <taxon>Pucciniomycotina</taxon>
        <taxon>Microbotryomycetes</taxon>
        <taxon>Sporidiobolales</taxon>
        <taxon>Sporidiobolaceae</taxon>
        <taxon>Rhodotorula</taxon>
    </lineage>
</organism>
<dbReference type="AlphaFoldDB" id="M7X402"/>
<sequence length="149" mass="17283">MHASPHRPRPSLLALPTDVQFRIFTHVQEMAPPWLPLLYPAQIHPSLLPLSRTLYFRHTLLTSLARFDSFQTLIEEDSCGGLAESVEKFEIAFRDRHAWEREKKRTEEVVRVLGRLGGLRELRVDNVKRLGEELVKMEEVSPWMTEVVG</sequence>
<dbReference type="Proteomes" id="UP000016926">
    <property type="component" value="Unassembled WGS sequence"/>
</dbReference>
<dbReference type="EMBL" id="KB722681">
    <property type="protein sequence ID" value="EMS18384.1"/>
    <property type="molecule type" value="Genomic_DNA"/>
</dbReference>
<protein>
    <submittedName>
        <fullName evidence="1">Uncharacterized protein</fullName>
    </submittedName>
</protein>
<reference evidence="1 2" key="1">
    <citation type="journal article" date="2012" name="Nat. Commun.">
        <title>A multi-omic map of the lipid-producing yeast Rhodosporidium toruloides.</title>
        <authorList>
            <person name="Zhu Z."/>
            <person name="Zhang S."/>
            <person name="Liu H."/>
            <person name="Shen H."/>
            <person name="Lin X."/>
            <person name="Yang F."/>
            <person name="Zhou Y.J."/>
            <person name="Jin G."/>
            <person name="Ye M."/>
            <person name="Zou H."/>
            <person name="Zou H."/>
            <person name="Zhao Z.K."/>
        </authorList>
    </citation>
    <scope>NUCLEOTIDE SEQUENCE [LARGE SCALE GENOMIC DNA]</scope>
    <source>
        <strain evidence="1 2">NP11</strain>
    </source>
</reference>
<keyword evidence="2" id="KW-1185">Reference proteome</keyword>
<name>M7X402_RHOT1</name>
<accession>M7X402</accession>
<evidence type="ECO:0000313" key="1">
    <source>
        <dbReference type="EMBL" id="EMS18384.1"/>
    </source>
</evidence>
<gene>
    <name evidence="1" type="ORF">RHTO_06427</name>
</gene>
<dbReference type="RefSeq" id="XP_016269503.1">
    <property type="nucleotide sequence ID" value="XM_016420088.1"/>
</dbReference>
<evidence type="ECO:0000313" key="2">
    <source>
        <dbReference type="Proteomes" id="UP000016926"/>
    </source>
</evidence>
<dbReference type="HOGENOM" id="CLU_1750731_0_0_1"/>
<proteinExistence type="predicted"/>